<gene>
    <name evidence="2" type="ORF">AVDCRST_MAG45-2665</name>
</gene>
<organism evidence="2">
    <name type="scientific">uncultured Solirubrobacterales bacterium</name>
    <dbReference type="NCBI Taxonomy" id="768556"/>
    <lineage>
        <taxon>Bacteria</taxon>
        <taxon>Bacillati</taxon>
        <taxon>Actinomycetota</taxon>
        <taxon>Thermoleophilia</taxon>
        <taxon>Solirubrobacterales</taxon>
        <taxon>environmental samples</taxon>
    </lineage>
</organism>
<name>A0A6J4THV7_9ACTN</name>
<feature type="compositionally biased region" description="Basic residues" evidence="1">
    <location>
        <begin position="39"/>
        <end position="75"/>
    </location>
</feature>
<feature type="compositionally biased region" description="Basic residues" evidence="1">
    <location>
        <begin position="82"/>
        <end position="94"/>
    </location>
</feature>
<dbReference type="EMBL" id="CADCVU010000229">
    <property type="protein sequence ID" value="CAA9523648.1"/>
    <property type="molecule type" value="Genomic_DNA"/>
</dbReference>
<dbReference type="AlphaFoldDB" id="A0A6J4THV7"/>
<evidence type="ECO:0000256" key="1">
    <source>
        <dbReference type="SAM" id="MobiDB-lite"/>
    </source>
</evidence>
<feature type="compositionally biased region" description="Basic residues" evidence="1">
    <location>
        <begin position="177"/>
        <end position="192"/>
    </location>
</feature>
<sequence length="233" mass="26544">GRALQRLGGRRARLHRHHPRGRPRPAPRRPQGEGLERPARHHRAGLAHLLRPAHVRRRHPHGRGHPAAHRPRRRQGHDQHPRGRGARVRLRGCRGVRQPGDHRLDRRPRARRRLGGHDALGARGDRPRRGRVGARGRAPRRGRDLPQLRRPRRHGQWLRPPADPGGQRRDADPGDRVRRRRALQASRRRRPRGCLGGLGGEHLPLHRALDPAGQEDPARGGSTRTSGRGERRV</sequence>
<protein>
    <submittedName>
        <fullName evidence="2">Imidazole glycerol phosphate synthase cyclase subunit HisF</fullName>
    </submittedName>
</protein>
<accession>A0A6J4THV7</accession>
<evidence type="ECO:0000313" key="2">
    <source>
        <dbReference type="EMBL" id="CAA9523648.1"/>
    </source>
</evidence>
<feature type="compositionally biased region" description="Basic residues" evidence="1">
    <location>
        <begin position="105"/>
        <end position="114"/>
    </location>
</feature>
<feature type="region of interest" description="Disordered" evidence="1">
    <location>
        <begin position="1"/>
        <end position="233"/>
    </location>
</feature>
<feature type="non-terminal residue" evidence="2">
    <location>
        <position position="233"/>
    </location>
</feature>
<feature type="compositionally biased region" description="Basic and acidic residues" evidence="1">
    <location>
        <begin position="166"/>
        <end position="176"/>
    </location>
</feature>
<reference evidence="2" key="1">
    <citation type="submission" date="2020-02" db="EMBL/GenBank/DDBJ databases">
        <authorList>
            <person name="Meier V. D."/>
        </authorList>
    </citation>
    <scope>NUCLEOTIDE SEQUENCE</scope>
    <source>
        <strain evidence="2">AVDCRST_MAG45</strain>
    </source>
</reference>
<feature type="non-terminal residue" evidence="2">
    <location>
        <position position="1"/>
    </location>
</feature>
<proteinExistence type="predicted"/>
<feature type="compositionally biased region" description="Basic residues" evidence="1">
    <location>
        <begin position="126"/>
        <end position="140"/>
    </location>
</feature>
<feature type="compositionally biased region" description="Basic residues" evidence="1">
    <location>
        <begin position="8"/>
        <end position="27"/>
    </location>
</feature>